<name>A0ACA9PBY5_9GLOM</name>
<protein>
    <submittedName>
        <fullName evidence="1">13694_t:CDS:1</fullName>
    </submittedName>
</protein>
<reference evidence="1" key="1">
    <citation type="submission" date="2021-06" db="EMBL/GenBank/DDBJ databases">
        <authorList>
            <person name="Kallberg Y."/>
            <person name="Tangrot J."/>
            <person name="Rosling A."/>
        </authorList>
    </citation>
    <scope>NUCLEOTIDE SEQUENCE</scope>
    <source>
        <strain evidence="1">28 12/20/2015</strain>
    </source>
</reference>
<proteinExistence type="predicted"/>
<organism evidence="1 2">
    <name type="scientific">Cetraspora pellucida</name>
    <dbReference type="NCBI Taxonomy" id="1433469"/>
    <lineage>
        <taxon>Eukaryota</taxon>
        <taxon>Fungi</taxon>
        <taxon>Fungi incertae sedis</taxon>
        <taxon>Mucoromycota</taxon>
        <taxon>Glomeromycotina</taxon>
        <taxon>Glomeromycetes</taxon>
        <taxon>Diversisporales</taxon>
        <taxon>Gigasporaceae</taxon>
        <taxon>Cetraspora</taxon>
    </lineage>
</organism>
<keyword evidence="2" id="KW-1185">Reference proteome</keyword>
<dbReference type="EMBL" id="CAJVPW010021728">
    <property type="protein sequence ID" value="CAG8694613.1"/>
    <property type="molecule type" value="Genomic_DNA"/>
</dbReference>
<evidence type="ECO:0000313" key="1">
    <source>
        <dbReference type="EMBL" id="CAG8694613.1"/>
    </source>
</evidence>
<feature type="non-terminal residue" evidence="1">
    <location>
        <position position="1"/>
    </location>
</feature>
<evidence type="ECO:0000313" key="2">
    <source>
        <dbReference type="Proteomes" id="UP000789366"/>
    </source>
</evidence>
<sequence>YYKKGITKQVILFKKELESNNDDNNIFDFLKNDNINDNNKLDDENNKNNEIEDNNIDNLF</sequence>
<gene>
    <name evidence="1" type="ORF">SPELUC_LOCUS10940</name>
</gene>
<dbReference type="Proteomes" id="UP000789366">
    <property type="component" value="Unassembled WGS sequence"/>
</dbReference>
<accession>A0ACA9PBY5</accession>
<comment type="caution">
    <text evidence="1">The sequence shown here is derived from an EMBL/GenBank/DDBJ whole genome shotgun (WGS) entry which is preliminary data.</text>
</comment>